<dbReference type="GO" id="GO:0035438">
    <property type="term" value="F:cyclic-di-GMP binding"/>
    <property type="evidence" value="ECO:0007669"/>
    <property type="project" value="InterPro"/>
</dbReference>
<reference evidence="2 3" key="1">
    <citation type="journal article" date="2011" name="J. Bacteriol.">
        <title>Genome sequence of the mercury-methylating strain Desulfovibrio desulfuricans ND132.</title>
        <authorList>
            <person name="Brown S.D."/>
            <person name="Gilmour C.C."/>
            <person name="Kucken A.M."/>
            <person name="Wall J.D."/>
            <person name="Elias D.A."/>
            <person name="Brandt C.C."/>
            <person name="Podar M."/>
            <person name="Chertkov O."/>
            <person name="Held B."/>
            <person name="Bruce D.C."/>
            <person name="Detter J.C."/>
            <person name="Tapia R."/>
            <person name="Han C.S."/>
            <person name="Goodwin L.A."/>
            <person name="Cheng J.F."/>
            <person name="Pitluck S."/>
            <person name="Woyke T."/>
            <person name="Mikhailova N."/>
            <person name="Ivanova N.N."/>
            <person name="Han J."/>
            <person name="Lucas S."/>
            <person name="Lapidus A.L."/>
            <person name="Land M.L."/>
            <person name="Hauser L.J."/>
            <person name="Palumbo A.V."/>
        </authorList>
    </citation>
    <scope>NUCLEOTIDE SEQUENCE [LARGE SCALE GENOMIC DNA]</scope>
    <source>
        <strain evidence="2 3">ND132</strain>
    </source>
</reference>
<dbReference type="KEGG" id="ddn:DND132_0132"/>
<dbReference type="SMR" id="F0JDI1"/>
<organism evidence="2 3">
    <name type="scientific">Pseudodesulfovibrio mercurii</name>
    <dbReference type="NCBI Taxonomy" id="641491"/>
    <lineage>
        <taxon>Bacteria</taxon>
        <taxon>Pseudomonadati</taxon>
        <taxon>Thermodesulfobacteriota</taxon>
        <taxon>Desulfovibrionia</taxon>
        <taxon>Desulfovibrionales</taxon>
        <taxon>Desulfovibrionaceae</taxon>
    </lineage>
</organism>
<dbReference type="eggNOG" id="ENOG502ZFS3">
    <property type="taxonomic scope" value="Bacteria"/>
</dbReference>
<proteinExistence type="predicted"/>
<dbReference type="RefSeq" id="WP_014320778.1">
    <property type="nucleotide sequence ID" value="NC_016803.1"/>
</dbReference>
<dbReference type="OrthoDB" id="5471615at2"/>
<dbReference type="EMBL" id="CP003220">
    <property type="protein sequence ID" value="EGB13350.1"/>
    <property type="molecule type" value="Genomic_DNA"/>
</dbReference>
<evidence type="ECO:0000313" key="3">
    <source>
        <dbReference type="Proteomes" id="UP000007845"/>
    </source>
</evidence>
<dbReference type="InterPro" id="IPR009875">
    <property type="entry name" value="PilZ_domain"/>
</dbReference>
<protein>
    <submittedName>
        <fullName evidence="2">Type IV pilus assembly PilZ</fullName>
    </submittedName>
</protein>
<accession>F0JDI1</accession>
<dbReference type="Proteomes" id="UP000007845">
    <property type="component" value="Chromosome"/>
</dbReference>
<dbReference type="STRING" id="641491.DND132_0132"/>
<feature type="domain" description="PilZ" evidence="1">
    <location>
        <begin position="15"/>
        <end position="109"/>
    </location>
</feature>
<dbReference type="HOGENOM" id="CLU_130317_0_0_7"/>
<keyword evidence="3" id="KW-1185">Reference proteome</keyword>
<dbReference type="Gene3D" id="2.40.10.220">
    <property type="entry name" value="predicted glycosyltransferase like domains"/>
    <property type="match status" value="1"/>
</dbReference>
<dbReference type="AlphaFoldDB" id="F0JDI1"/>
<sequence length="126" mass="14555">MDFNIQLPDEEERLRKAFRTRVPGLTARFSEIGLVLDVSDLSATGFAVIDKNGRFTERETYDVELQIKGRLFLGGTRAMCMRVREDGIVGLNFTDLERQKQIKLDKLVLEVQKRLIALRKKKREQG</sequence>
<gene>
    <name evidence="2" type="ORF">DND132_0132</name>
</gene>
<name>F0JDI1_9BACT</name>
<evidence type="ECO:0000313" key="2">
    <source>
        <dbReference type="EMBL" id="EGB13350.1"/>
    </source>
</evidence>
<dbReference type="Pfam" id="PF07238">
    <property type="entry name" value="PilZ"/>
    <property type="match status" value="1"/>
</dbReference>
<evidence type="ECO:0000259" key="1">
    <source>
        <dbReference type="Pfam" id="PF07238"/>
    </source>
</evidence>